<evidence type="ECO:0000256" key="2">
    <source>
        <dbReference type="SAM" id="SignalP"/>
    </source>
</evidence>
<protein>
    <recommendedName>
        <fullName evidence="5">Neocarzinostatin family protein</fullName>
    </recommendedName>
</protein>
<dbReference type="Proteomes" id="UP001597168">
    <property type="component" value="Unassembled WGS sequence"/>
</dbReference>
<feature type="signal peptide" evidence="2">
    <location>
        <begin position="1"/>
        <end position="21"/>
    </location>
</feature>
<name>A0ABW3QIV6_9PSEU</name>
<evidence type="ECO:0008006" key="5">
    <source>
        <dbReference type="Google" id="ProtNLM"/>
    </source>
</evidence>
<dbReference type="PROSITE" id="PS51257">
    <property type="entry name" value="PROKAR_LIPOPROTEIN"/>
    <property type="match status" value="1"/>
</dbReference>
<accession>A0ABW3QIV6</accession>
<sequence>MGRRIWVLGVLFLAAACGTNAGAPKACTLIGTMVGLTVDVDHPDVVSGSLEVCDGGSCATHELVLHESRGIVGTTCTGTSPDDTCGARSEPTGGKHAFVVIPDLPTTPVTVALKLLDQSGSALVDRGVTVTPEMAYPNGPDCPGGGPQAGISVGADGSVTAS</sequence>
<keyword evidence="2" id="KW-0732">Signal</keyword>
<evidence type="ECO:0000313" key="4">
    <source>
        <dbReference type="Proteomes" id="UP001597168"/>
    </source>
</evidence>
<keyword evidence="4" id="KW-1185">Reference proteome</keyword>
<feature type="chain" id="PRO_5046872810" description="Neocarzinostatin family protein" evidence="2">
    <location>
        <begin position="22"/>
        <end position="162"/>
    </location>
</feature>
<organism evidence="3 4">
    <name type="scientific">Saccharothrix hoggarensis</name>
    <dbReference type="NCBI Taxonomy" id="913853"/>
    <lineage>
        <taxon>Bacteria</taxon>
        <taxon>Bacillati</taxon>
        <taxon>Actinomycetota</taxon>
        <taxon>Actinomycetes</taxon>
        <taxon>Pseudonocardiales</taxon>
        <taxon>Pseudonocardiaceae</taxon>
        <taxon>Saccharothrix</taxon>
    </lineage>
</organism>
<reference evidence="4" key="1">
    <citation type="journal article" date="2019" name="Int. J. Syst. Evol. Microbiol.">
        <title>The Global Catalogue of Microorganisms (GCM) 10K type strain sequencing project: providing services to taxonomists for standard genome sequencing and annotation.</title>
        <authorList>
            <consortium name="The Broad Institute Genomics Platform"/>
            <consortium name="The Broad Institute Genome Sequencing Center for Infectious Disease"/>
            <person name="Wu L."/>
            <person name="Ma J."/>
        </authorList>
    </citation>
    <scope>NUCLEOTIDE SEQUENCE [LARGE SCALE GENOMIC DNA]</scope>
    <source>
        <strain evidence="4">CCUG 60214</strain>
    </source>
</reference>
<proteinExistence type="predicted"/>
<gene>
    <name evidence="3" type="ORF">ACFQ3T_04200</name>
</gene>
<dbReference type="RefSeq" id="WP_380719938.1">
    <property type="nucleotide sequence ID" value="NZ_JBHTLK010000011.1"/>
</dbReference>
<dbReference type="EMBL" id="JBHTLK010000011">
    <property type="protein sequence ID" value="MFD1146317.1"/>
    <property type="molecule type" value="Genomic_DNA"/>
</dbReference>
<comment type="caution">
    <text evidence="3">The sequence shown here is derived from an EMBL/GenBank/DDBJ whole genome shotgun (WGS) entry which is preliminary data.</text>
</comment>
<feature type="region of interest" description="Disordered" evidence="1">
    <location>
        <begin position="138"/>
        <end position="162"/>
    </location>
</feature>
<evidence type="ECO:0000256" key="1">
    <source>
        <dbReference type="SAM" id="MobiDB-lite"/>
    </source>
</evidence>
<evidence type="ECO:0000313" key="3">
    <source>
        <dbReference type="EMBL" id="MFD1146317.1"/>
    </source>
</evidence>